<organism evidence="2 3">
    <name type="scientific">Lapidilactobacillus mulanensis</name>
    <dbReference type="NCBI Taxonomy" id="2485999"/>
    <lineage>
        <taxon>Bacteria</taxon>
        <taxon>Bacillati</taxon>
        <taxon>Bacillota</taxon>
        <taxon>Bacilli</taxon>
        <taxon>Lactobacillales</taxon>
        <taxon>Lactobacillaceae</taxon>
        <taxon>Lapidilactobacillus</taxon>
    </lineage>
</organism>
<gene>
    <name evidence="2" type="ORF">ACFQ4L_04905</name>
</gene>
<feature type="compositionally biased region" description="Basic and acidic residues" evidence="1">
    <location>
        <begin position="1"/>
        <end position="20"/>
    </location>
</feature>
<sequence length="125" mass="13791">MTNHHDDQDQTLGQREHEQNLSHTENNPGNDLKQTGDQNSNLHDSGRFGDTDKPDRDNAKIAQRAKDDAHQAAAGSEESTQADSLNSELSQEERHAKEQDANMGDDSADDIAKLTGDRRGLQQDS</sequence>
<feature type="compositionally biased region" description="Basic and acidic residues" evidence="1">
    <location>
        <begin position="110"/>
        <end position="125"/>
    </location>
</feature>
<proteinExistence type="predicted"/>
<protein>
    <submittedName>
        <fullName evidence="2">Uncharacterized protein</fullName>
    </submittedName>
</protein>
<feature type="compositionally biased region" description="Polar residues" evidence="1">
    <location>
        <begin position="21"/>
        <end position="43"/>
    </location>
</feature>
<keyword evidence="3" id="KW-1185">Reference proteome</keyword>
<name>A0ABW4DR50_9LACO</name>
<comment type="caution">
    <text evidence="2">The sequence shown here is derived from an EMBL/GenBank/DDBJ whole genome shotgun (WGS) entry which is preliminary data.</text>
</comment>
<evidence type="ECO:0000313" key="2">
    <source>
        <dbReference type="EMBL" id="MFD1465430.1"/>
    </source>
</evidence>
<dbReference type="EMBL" id="JBHTOF010000033">
    <property type="protein sequence ID" value="MFD1465430.1"/>
    <property type="molecule type" value="Genomic_DNA"/>
</dbReference>
<dbReference type="Proteomes" id="UP001597244">
    <property type="component" value="Unassembled WGS sequence"/>
</dbReference>
<feature type="region of interest" description="Disordered" evidence="1">
    <location>
        <begin position="1"/>
        <end position="125"/>
    </location>
</feature>
<evidence type="ECO:0000256" key="1">
    <source>
        <dbReference type="SAM" id="MobiDB-lite"/>
    </source>
</evidence>
<feature type="compositionally biased region" description="Polar residues" evidence="1">
    <location>
        <begin position="77"/>
        <end position="89"/>
    </location>
</feature>
<feature type="compositionally biased region" description="Basic and acidic residues" evidence="1">
    <location>
        <begin position="44"/>
        <end position="70"/>
    </location>
</feature>
<reference evidence="3" key="1">
    <citation type="journal article" date="2019" name="Int. J. Syst. Evol. Microbiol.">
        <title>The Global Catalogue of Microorganisms (GCM) 10K type strain sequencing project: providing services to taxonomists for standard genome sequencing and annotation.</title>
        <authorList>
            <consortium name="The Broad Institute Genomics Platform"/>
            <consortium name="The Broad Institute Genome Sequencing Center for Infectious Disease"/>
            <person name="Wu L."/>
            <person name="Ma J."/>
        </authorList>
    </citation>
    <scope>NUCLEOTIDE SEQUENCE [LARGE SCALE GENOMIC DNA]</scope>
    <source>
        <strain evidence="3">CCM 8951</strain>
    </source>
</reference>
<accession>A0ABW4DR50</accession>
<dbReference type="RefSeq" id="WP_125577878.1">
    <property type="nucleotide sequence ID" value="NZ_JBHTOF010000033.1"/>
</dbReference>
<evidence type="ECO:0000313" key="3">
    <source>
        <dbReference type="Proteomes" id="UP001597244"/>
    </source>
</evidence>
<feature type="compositionally biased region" description="Basic and acidic residues" evidence="1">
    <location>
        <begin position="91"/>
        <end position="100"/>
    </location>
</feature>